<sequence length="237" mass="25664">MRGNRDGVERRTAHCGAGTLRERRYGLGSVLHVQCTNCSAVCPVETGKRGPTGAFDINTKAALGMIHVGMGPTHLVNFLGQCNIPPTSEPFIRKHVAKVGKAITDVALESCRAAQVEEKQTSDTLQASVDGGWQKSGTGWNYNSISGHASLIGKNTGKFLHMRCEANAAGFVICTQSRITLFPVMIAHKIGPEVLHADNDSATTAKIHLDFPNIVKKDDRNHVKKGISKYLYSISKR</sequence>
<organism evidence="2">
    <name type="scientific">Magallana gigas</name>
    <name type="common">Pacific oyster</name>
    <name type="synonym">Crassostrea gigas</name>
    <dbReference type="NCBI Taxonomy" id="29159"/>
    <lineage>
        <taxon>Eukaryota</taxon>
        <taxon>Metazoa</taxon>
        <taxon>Spiralia</taxon>
        <taxon>Lophotrochozoa</taxon>
        <taxon>Mollusca</taxon>
        <taxon>Bivalvia</taxon>
        <taxon>Autobranchia</taxon>
        <taxon>Pteriomorphia</taxon>
        <taxon>Ostreida</taxon>
        <taxon>Ostreoidea</taxon>
        <taxon>Ostreidae</taxon>
        <taxon>Magallana</taxon>
    </lineage>
</organism>
<feature type="domain" description="Mutator-like transposase" evidence="1">
    <location>
        <begin position="21"/>
        <end position="163"/>
    </location>
</feature>
<dbReference type="EMBL" id="JH817658">
    <property type="protein sequence ID" value="EKC27170.1"/>
    <property type="molecule type" value="Genomic_DNA"/>
</dbReference>
<name>K1QEF7_MAGGI</name>
<dbReference type="AlphaFoldDB" id="K1QEF7"/>
<proteinExistence type="predicted"/>
<dbReference type="Pfam" id="PF20700">
    <property type="entry name" value="Mutator"/>
    <property type="match status" value="1"/>
</dbReference>
<gene>
    <name evidence="2" type="ORF">CGI_10005953</name>
</gene>
<protein>
    <recommendedName>
        <fullName evidence="1">Mutator-like transposase domain-containing protein</fullName>
    </recommendedName>
</protein>
<dbReference type="HOGENOM" id="CLU_1171610_0_0_1"/>
<evidence type="ECO:0000313" key="2">
    <source>
        <dbReference type="EMBL" id="EKC27170.1"/>
    </source>
</evidence>
<dbReference type="InParanoid" id="K1QEF7"/>
<evidence type="ECO:0000259" key="1">
    <source>
        <dbReference type="Pfam" id="PF20700"/>
    </source>
</evidence>
<dbReference type="InterPro" id="IPR049012">
    <property type="entry name" value="Mutator_transp_dom"/>
</dbReference>
<reference evidence="2" key="1">
    <citation type="journal article" date="2012" name="Nature">
        <title>The oyster genome reveals stress adaptation and complexity of shell formation.</title>
        <authorList>
            <person name="Zhang G."/>
            <person name="Fang X."/>
            <person name="Guo X."/>
            <person name="Li L."/>
            <person name="Luo R."/>
            <person name="Xu F."/>
            <person name="Yang P."/>
            <person name="Zhang L."/>
            <person name="Wang X."/>
            <person name="Qi H."/>
            <person name="Xiong Z."/>
            <person name="Que H."/>
            <person name="Xie Y."/>
            <person name="Holland P.W."/>
            <person name="Paps J."/>
            <person name="Zhu Y."/>
            <person name="Wu F."/>
            <person name="Chen Y."/>
            <person name="Wang J."/>
            <person name="Peng C."/>
            <person name="Meng J."/>
            <person name="Yang L."/>
            <person name="Liu J."/>
            <person name="Wen B."/>
            <person name="Zhang N."/>
            <person name="Huang Z."/>
            <person name="Zhu Q."/>
            <person name="Feng Y."/>
            <person name="Mount A."/>
            <person name="Hedgecock D."/>
            <person name="Xu Z."/>
            <person name="Liu Y."/>
            <person name="Domazet-Loso T."/>
            <person name="Du Y."/>
            <person name="Sun X."/>
            <person name="Zhang S."/>
            <person name="Liu B."/>
            <person name="Cheng P."/>
            <person name="Jiang X."/>
            <person name="Li J."/>
            <person name="Fan D."/>
            <person name="Wang W."/>
            <person name="Fu W."/>
            <person name="Wang T."/>
            <person name="Wang B."/>
            <person name="Zhang J."/>
            <person name="Peng Z."/>
            <person name="Li Y."/>
            <person name="Li N."/>
            <person name="Wang J."/>
            <person name="Chen M."/>
            <person name="He Y."/>
            <person name="Tan F."/>
            <person name="Song X."/>
            <person name="Zheng Q."/>
            <person name="Huang R."/>
            <person name="Yang H."/>
            <person name="Du X."/>
            <person name="Chen L."/>
            <person name="Yang M."/>
            <person name="Gaffney P.M."/>
            <person name="Wang S."/>
            <person name="Luo L."/>
            <person name="She Z."/>
            <person name="Ming Y."/>
            <person name="Huang W."/>
            <person name="Zhang S."/>
            <person name="Huang B."/>
            <person name="Zhang Y."/>
            <person name="Qu T."/>
            <person name="Ni P."/>
            <person name="Miao G."/>
            <person name="Wang J."/>
            <person name="Wang Q."/>
            <person name="Steinberg C.E."/>
            <person name="Wang H."/>
            <person name="Li N."/>
            <person name="Qian L."/>
            <person name="Zhang G."/>
            <person name="Li Y."/>
            <person name="Yang H."/>
            <person name="Liu X."/>
            <person name="Wang J."/>
            <person name="Yin Y."/>
            <person name="Wang J."/>
        </authorList>
    </citation>
    <scope>NUCLEOTIDE SEQUENCE [LARGE SCALE GENOMIC DNA]</scope>
    <source>
        <strain evidence="2">05x7-T-G4-1.051#20</strain>
    </source>
</reference>
<accession>K1QEF7</accession>